<dbReference type="InterPro" id="IPR019818">
    <property type="entry name" value="IsoCit/isopropylmalate_DH_CS"/>
</dbReference>
<dbReference type="PANTHER" id="PTHR11835:SF34">
    <property type="entry name" value="ISOCITRATE DEHYDROGENASE [NAD] SUBUNIT ALPHA, MITOCHONDRIAL"/>
    <property type="match status" value="1"/>
</dbReference>
<evidence type="ECO:0000259" key="3">
    <source>
        <dbReference type="SMART" id="SM01329"/>
    </source>
</evidence>
<dbReference type="Proteomes" id="UP001168338">
    <property type="component" value="Unassembled WGS sequence"/>
</dbReference>
<organism evidence="4 5">
    <name type="scientific">Methanoculleus frigidifontis</name>
    <dbReference type="NCBI Taxonomy" id="2584085"/>
    <lineage>
        <taxon>Archaea</taxon>
        <taxon>Methanobacteriati</taxon>
        <taxon>Methanobacteriota</taxon>
        <taxon>Stenosarchaea group</taxon>
        <taxon>Methanomicrobia</taxon>
        <taxon>Methanomicrobiales</taxon>
        <taxon>Methanomicrobiaceae</taxon>
        <taxon>Methanoculleus</taxon>
    </lineage>
</organism>
<proteinExistence type="inferred from homology"/>
<dbReference type="InterPro" id="IPR024084">
    <property type="entry name" value="IsoPropMal-DH-like_dom"/>
</dbReference>
<dbReference type="SMART" id="SM01329">
    <property type="entry name" value="Iso_dh"/>
    <property type="match status" value="1"/>
</dbReference>
<protein>
    <submittedName>
        <fullName evidence="4">Isocitrate/isopropylmalate dehydrogenase family protein</fullName>
    </submittedName>
</protein>
<dbReference type="Pfam" id="PF00180">
    <property type="entry name" value="Iso_dh"/>
    <property type="match status" value="1"/>
</dbReference>
<comment type="similarity">
    <text evidence="1">Belongs to the isocitrate and isopropylmalate dehydrogenases family.</text>
</comment>
<dbReference type="Gene3D" id="3.40.718.10">
    <property type="entry name" value="Isopropylmalate Dehydrogenase"/>
    <property type="match status" value="1"/>
</dbReference>
<dbReference type="RefSeq" id="WP_301664444.1">
    <property type="nucleotide sequence ID" value="NZ_VCYH01000006.1"/>
</dbReference>
<reference evidence="4" key="1">
    <citation type="submission" date="2019-05" db="EMBL/GenBank/DDBJ databases">
        <title>Methanoculleus sp. FWC-SCC1, a methanogenic archaeon isolated from deep marine cold seep.</title>
        <authorList>
            <person name="Chen Y.-W."/>
            <person name="Chen S.-C."/>
            <person name="Teng N.-H."/>
            <person name="Lai M.-C."/>
        </authorList>
    </citation>
    <scope>NUCLEOTIDE SEQUENCE</scope>
    <source>
        <strain evidence="4">FWC-SCC1</strain>
    </source>
</reference>
<comment type="caution">
    <text evidence="4">The sequence shown here is derived from an EMBL/GenBank/DDBJ whole genome shotgun (WGS) entry which is preliminary data.</text>
</comment>
<dbReference type="PROSITE" id="PS00470">
    <property type="entry name" value="IDH_IMDH"/>
    <property type="match status" value="1"/>
</dbReference>
<evidence type="ECO:0000256" key="2">
    <source>
        <dbReference type="ARBA" id="ARBA00023002"/>
    </source>
</evidence>
<evidence type="ECO:0000313" key="5">
    <source>
        <dbReference type="Proteomes" id="UP001168338"/>
    </source>
</evidence>
<evidence type="ECO:0000313" key="4">
    <source>
        <dbReference type="EMBL" id="MDN7025297.1"/>
    </source>
</evidence>
<name>A0ABT8MBH9_9EURY</name>
<keyword evidence="5" id="KW-1185">Reference proteome</keyword>
<sequence length="323" mass="35059">MVRIAVVEGDGIGHEVIPVARSVLGAVRPDFEFFDVEVGYGRWERTGSACDSGTIADLRSADAILFGAVTTPPDPGYRSVVLQIRHDLDLYANIRPVRGEGFNIVIVRENTEGLYSGIEWRESDRACTLRVISEKGSRRIARCACTLARQRRHLTIGNKANVLKSDVLFVDICRQEAERAGVPYETRYIDALCLDILMHPDRYDVIVTTNIFGDILSDTAGYLAGGLGMLPSANIGDRYAFFEPVHGSAPDIAGQNIANPIAAIRSGVMLLRHFDDTGNAAAVEEAVGKTLAKGIRTPDLGGTTGTREFGEAVLRELSHGTKT</sequence>
<dbReference type="PANTHER" id="PTHR11835">
    <property type="entry name" value="DECARBOXYLATING DEHYDROGENASES-ISOCITRATE, ISOPROPYLMALATE, TARTRATE"/>
    <property type="match status" value="1"/>
</dbReference>
<evidence type="ECO:0000256" key="1">
    <source>
        <dbReference type="ARBA" id="ARBA00007769"/>
    </source>
</evidence>
<accession>A0ABT8MBH9</accession>
<dbReference type="EMBL" id="VCYH01000006">
    <property type="protein sequence ID" value="MDN7025297.1"/>
    <property type="molecule type" value="Genomic_DNA"/>
</dbReference>
<dbReference type="SUPFAM" id="SSF53659">
    <property type="entry name" value="Isocitrate/Isopropylmalate dehydrogenase-like"/>
    <property type="match status" value="1"/>
</dbReference>
<gene>
    <name evidence="4" type="ORF">FGU65_10400</name>
</gene>
<keyword evidence="2" id="KW-0560">Oxidoreductase</keyword>
<feature type="domain" description="Isopropylmalate dehydrogenase-like" evidence="3">
    <location>
        <begin position="3"/>
        <end position="313"/>
    </location>
</feature>